<dbReference type="InterPro" id="IPR050890">
    <property type="entry name" value="PTS_EIIA_component"/>
</dbReference>
<comment type="subcellular location">
    <subcellularLocation>
        <location evidence="1">Cytoplasm</location>
    </subcellularLocation>
</comment>
<evidence type="ECO:0000313" key="9">
    <source>
        <dbReference type="Proteomes" id="UP000030023"/>
    </source>
</evidence>
<evidence type="ECO:0000256" key="3">
    <source>
        <dbReference type="ARBA" id="ARBA00022597"/>
    </source>
</evidence>
<evidence type="ECO:0000256" key="5">
    <source>
        <dbReference type="ARBA" id="ARBA00022683"/>
    </source>
</evidence>
<organism evidence="8 9">
    <name type="scientific">Oenococcus alcoholitolerans</name>
    <dbReference type="NCBI Taxonomy" id="931074"/>
    <lineage>
        <taxon>Bacteria</taxon>
        <taxon>Bacillati</taxon>
        <taxon>Bacillota</taxon>
        <taxon>Bacilli</taxon>
        <taxon>Lactobacillales</taxon>
        <taxon>Lactobacillaceae</taxon>
        <taxon>Oenococcus</taxon>
    </lineage>
</organism>
<dbReference type="PANTHER" id="PTHR45008">
    <property type="entry name" value="PTS SYSTEM GLUCOSE-SPECIFIC EIIA COMPONENT"/>
    <property type="match status" value="1"/>
</dbReference>
<dbReference type="SUPFAM" id="SSF51261">
    <property type="entry name" value="Duplicated hybrid motif"/>
    <property type="match status" value="1"/>
</dbReference>
<evidence type="ECO:0000256" key="2">
    <source>
        <dbReference type="ARBA" id="ARBA00022448"/>
    </source>
</evidence>
<evidence type="ECO:0000259" key="7">
    <source>
        <dbReference type="Pfam" id="PF00358"/>
    </source>
</evidence>
<evidence type="ECO:0000256" key="1">
    <source>
        <dbReference type="ARBA" id="ARBA00004496"/>
    </source>
</evidence>
<name>A0ABR4XPX3_9LACO</name>
<keyword evidence="5" id="KW-0598">Phosphotransferase system</keyword>
<dbReference type="Pfam" id="PF00358">
    <property type="entry name" value="PTS_EIIA_1"/>
    <property type="match status" value="1"/>
</dbReference>
<keyword evidence="3" id="KW-0762">Sugar transport</keyword>
<keyword evidence="9" id="KW-1185">Reference proteome</keyword>
<keyword evidence="4" id="KW-0808">Transferase</keyword>
<gene>
    <name evidence="8" type="ORF">Q757_06775</name>
</gene>
<dbReference type="Gene3D" id="2.70.70.10">
    <property type="entry name" value="Glucose Permease (Domain IIA)"/>
    <property type="match status" value="1"/>
</dbReference>
<dbReference type="PANTHER" id="PTHR45008:SF1">
    <property type="entry name" value="PTS SYSTEM GLUCOSE-SPECIFIC EIIA COMPONENT"/>
    <property type="match status" value="1"/>
</dbReference>
<comment type="caution">
    <text evidence="8">The sequence shown here is derived from an EMBL/GenBank/DDBJ whole genome shotgun (WGS) entry which is preliminary data.</text>
</comment>
<reference evidence="8 9" key="1">
    <citation type="journal article" date="2014" name="Antonie Van Leeuwenhoek">
        <title>Oenococcus alcoholitolerans sp. nov., a lactic acid bacteria isolated from cachaca and ethanol fermentation processes.</title>
        <authorList>
            <person name="Badotti F."/>
            <person name="Moreira A.P."/>
            <person name="Tonon L.A."/>
            <person name="de Lucena B.T."/>
            <person name="Gomes Fde C."/>
            <person name="Kruger R."/>
            <person name="Thompson C.C."/>
            <person name="de Morais M.A.Jr."/>
            <person name="Rosa C.A."/>
            <person name="Thompson F.L."/>
        </authorList>
    </citation>
    <scope>NUCLEOTIDE SEQUENCE [LARGE SCALE GENOMIC DNA]</scope>
    <source>
        <strain evidence="8 9">UFRJ-M7.2.18</strain>
    </source>
</reference>
<keyword evidence="6" id="KW-0418">Kinase</keyword>
<dbReference type="InterPro" id="IPR001127">
    <property type="entry name" value="PTS_EIIA_1_perm"/>
</dbReference>
<evidence type="ECO:0000313" key="8">
    <source>
        <dbReference type="EMBL" id="KGO30169.1"/>
    </source>
</evidence>
<dbReference type="InterPro" id="IPR011055">
    <property type="entry name" value="Dup_hybrid_motif"/>
</dbReference>
<dbReference type="EMBL" id="AXCV01000327">
    <property type="protein sequence ID" value="KGO30169.1"/>
    <property type="molecule type" value="Genomic_DNA"/>
</dbReference>
<protein>
    <recommendedName>
        <fullName evidence="7">PTS EIIA type-1 domain-containing protein</fullName>
    </recommendedName>
</protein>
<evidence type="ECO:0000256" key="4">
    <source>
        <dbReference type="ARBA" id="ARBA00022679"/>
    </source>
</evidence>
<feature type="domain" description="PTS EIIA type-1" evidence="7">
    <location>
        <begin position="1"/>
        <end position="46"/>
    </location>
</feature>
<keyword evidence="2" id="KW-0813">Transport</keyword>
<dbReference type="Proteomes" id="UP000030023">
    <property type="component" value="Unassembled WGS sequence"/>
</dbReference>
<sequence>GNGFKLLVEEGQHVDIGTPLLDADLSAIKAKKYSVITPVIILNKDRFKDVASLKNGSIRAGEEILELAK</sequence>
<feature type="non-terminal residue" evidence="8">
    <location>
        <position position="1"/>
    </location>
</feature>
<proteinExistence type="predicted"/>
<accession>A0ABR4XPX3</accession>
<evidence type="ECO:0000256" key="6">
    <source>
        <dbReference type="ARBA" id="ARBA00022777"/>
    </source>
</evidence>